<evidence type="ECO:0000313" key="1">
    <source>
        <dbReference type="EMBL" id="KIJ63893.1"/>
    </source>
</evidence>
<dbReference type="OrthoDB" id="5599163at2759"/>
<proteinExistence type="predicted"/>
<reference evidence="1 2" key="1">
    <citation type="submission" date="2014-04" db="EMBL/GenBank/DDBJ databases">
        <title>Evolutionary Origins and Diversification of the Mycorrhizal Mutualists.</title>
        <authorList>
            <consortium name="DOE Joint Genome Institute"/>
            <consortium name="Mycorrhizal Genomics Consortium"/>
            <person name="Kohler A."/>
            <person name="Kuo A."/>
            <person name="Nagy L.G."/>
            <person name="Floudas D."/>
            <person name="Copeland A."/>
            <person name="Barry K.W."/>
            <person name="Cichocki N."/>
            <person name="Veneault-Fourrey C."/>
            <person name="LaButti K."/>
            <person name="Lindquist E.A."/>
            <person name="Lipzen A."/>
            <person name="Lundell T."/>
            <person name="Morin E."/>
            <person name="Murat C."/>
            <person name="Riley R."/>
            <person name="Ohm R."/>
            <person name="Sun H."/>
            <person name="Tunlid A."/>
            <person name="Henrissat B."/>
            <person name="Grigoriev I.V."/>
            <person name="Hibbett D.S."/>
            <person name="Martin F."/>
        </authorList>
    </citation>
    <scope>NUCLEOTIDE SEQUENCE [LARGE SCALE GENOMIC DNA]</scope>
    <source>
        <strain evidence="1 2">MD-312</strain>
    </source>
</reference>
<dbReference type="Proteomes" id="UP000053820">
    <property type="component" value="Unassembled WGS sequence"/>
</dbReference>
<organism evidence="1 2">
    <name type="scientific">Hydnomerulius pinastri MD-312</name>
    <dbReference type="NCBI Taxonomy" id="994086"/>
    <lineage>
        <taxon>Eukaryota</taxon>
        <taxon>Fungi</taxon>
        <taxon>Dikarya</taxon>
        <taxon>Basidiomycota</taxon>
        <taxon>Agaricomycotina</taxon>
        <taxon>Agaricomycetes</taxon>
        <taxon>Agaricomycetidae</taxon>
        <taxon>Boletales</taxon>
        <taxon>Boletales incertae sedis</taxon>
        <taxon>Leucogyrophana</taxon>
    </lineage>
</organism>
<protein>
    <submittedName>
        <fullName evidence="1">Uncharacterized protein</fullName>
    </submittedName>
</protein>
<sequence>SYTAYKWVDKKIHPVSGAIPLEFKVIRQFPHNPLDSLIPLTPNPPAFVPTKKLTQERMDSLDINKKKFLWPDEVLLFQHILALNEDALAFEDADRGTLKESYFSPYKIPTVPHTPWEYKNIPIPPGILPEVIKALRLKISAGVYEP</sequence>
<dbReference type="HOGENOM" id="CLU_092523_0_1_1"/>
<gene>
    <name evidence="1" type="ORF">HYDPIDRAFT_75287</name>
</gene>
<dbReference type="EMBL" id="KN839849">
    <property type="protein sequence ID" value="KIJ63893.1"/>
    <property type="molecule type" value="Genomic_DNA"/>
</dbReference>
<feature type="non-terminal residue" evidence="1">
    <location>
        <position position="1"/>
    </location>
</feature>
<evidence type="ECO:0000313" key="2">
    <source>
        <dbReference type="Proteomes" id="UP000053820"/>
    </source>
</evidence>
<name>A0A0C9W8M3_9AGAM</name>
<feature type="non-terminal residue" evidence="1">
    <location>
        <position position="146"/>
    </location>
</feature>
<accession>A0A0C9W8M3</accession>
<dbReference type="AlphaFoldDB" id="A0A0C9W8M3"/>
<keyword evidence="2" id="KW-1185">Reference proteome</keyword>